<evidence type="ECO:0000256" key="1">
    <source>
        <dbReference type="SAM" id="Phobius"/>
    </source>
</evidence>
<feature type="transmembrane region" description="Helical" evidence="1">
    <location>
        <begin position="40"/>
        <end position="59"/>
    </location>
</feature>
<keyword evidence="3" id="KW-1185">Reference proteome</keyword>
<proteinExistence type="predicted"/>
<organism evidence="2 3">
    <name type="scientific">Virgibacillus litoralis</name>
    <dbReference type="NCBI Taxonomy" id="578221"/>
    <lineage>
        <taxon>Bacteria</taxon>
        <taxon>Bacillati</taxon>
        <taxon>Bacillota</taxon>
        <taxon>Bacilli</taxon>
        <taxon>Bacillales</taxon>
        <taxon>Bacillaceae</taxon>
        <taxon>Virgibacillus</taxon>
    </lineage>
</organism>
<keyword evidence="1" id="KW-0812">Transmembrane</keyword>
<reference evidence="2 3" key="1">
    <citation type="submission" date="2021-03" db="EMBL/GenBank/DDBJ databases">
        <title>Genomic Encyclopedia of Type Strains, Phase IV (KMG-IV): sequencing the most valuable type-strain genomes for metagenomic binning, comparative biology and taxonomic classification.</title>
        <authorList>
            <person name="Goeker M."/>
        </authorList>
    </citation>
    <scope>NUCLEOTIDE SEQUENCE [LARGE SCALE GENOMIC DNA]</scope>
    <source>
        <strain evidence="2 3">DSM 21085</strain>
    </source>
</reference>
<protein>
    <submittedName>
        <fullName evidence="2">Uncharacterized protein</fullName>
    </submittedName>
</protein>
<comment type="caution">
    <text evidence="2">The sequence shown here is derived from an EMBL/GenBank/DDBJ whole genome shotgun (WGS) entry which is preliminary data.</text>
</comment>
<name>A0ABS4HFV7_9BACI</name>
<sequence length="168" mass="19041">MNENVVAKILFIIGIAQMSIGIIVGLILGNADYYGVMNWSIFFTWAIGGFVSGMLFLGFSEIIKLLHMINEKTPSLTKEAFHNMKPLEGDSSVSWTLEELDKEKIKEKYIDEDISEIVPSPKEGFCLVKFKGDSGYYVKVVDVDRFGIEEVHDSEIKYAIIAWYNKLN</sequence>
<feature type="transmembrane region" description="Helical" evidence="1">
    <location>
        <begin position="9"/>
        <end position="28"/>
    </location>
</feature>
<dbReference type="EMBL" id="JAGGKK010000014">
    <property type="protein sequence ID" value="MBP1949743.1"/>
    <property type="molecule type" value="Genomic_DNA"/>
</dbReference>
<keyword evidence="1" id="KW-1133">Transmembrane helix</keyword>
<evidence type="ECO:0000313" key="3">
    <source>
        <dbReference type="Proteomes" id="UP001519328"/>
    </source>
</evidence>
<dbReference type="RefSeq" id="WP_209481218.1">
    <property type="nucleotide sequence ID" value="NZ_JAGGKK010000014.1"/>
</dbReference>
<dbReference type="Proteomes" id="UP001519328">
    <property type="component" value="Unassembled WGS sequence"/>
</dbReference>
<accession>A0ABS4HFV7</accession>
<keyword evidence="1" id="KW-0472">Membrane</keyword>
<gene>
    <name evidence="2" type="ORF">J2Z82_002683</name>
</gene>
<evidence type="ECO:0000313" key="2">
    <source>
        <dbReference type="EMBL" id="MBP1949743.1"/>
    </source>
</evidence>